<feature type="binding site" evidence="5">
    <location>
        <position position="152"/>
    </location>
    <ligand>
        <name>substrate</name>
    </ligand>
</feature>
<proteinExistence type="inferred from homology"/>
<keyword evidence="9" id="KW-1185">Reference proteome</keyword>
<dbReference type="PANTHER" id="PTHR11732">
    <property type="entry name" value="ALDO/KETO REDUCTASE"/>
    <property type="match status" value="1"/>
</dbReference>
<keyword evidence="3" id="KW-0560">Oxidoreductase</keyword>
<evidence type="ECO:0000256" key="6">
    <source>
        <dbReference type="PIRSR" id="PIRSR000097-3"/>
    </source>
</evidence>
<dbReference type="PIRSF" id="PIRSF000097">
    <property type="entry name" value="AKR"/>
    <property type="match status" value="1"/>
</dbReference>
<dbReference type="PROSITE" id="PS00798">
    <property type="entry name" value="ALDOKETO_REDUCTASE_1"/>
    <property type="match status" value="1"/>
</dbReference>
<evidence type="ECO:0000256" key="5">
    <source>
        <dbReference type="PIRSR" id="PIRSR000097-2"/>
    </source>
</evidence>
<dbReference type="FunFam" id="3.20.20.100:FF:000003">
    <property type="entry name" value="Aldo-keto reductase family 1 member C3"/>
    <property type="match status" value="1"/>
</dbReference>
<comment type="similarity">
    <text evidence="1">Belongs to the aldo/keto reductase family.</text>
</comment>
<gene>
    <name evidence="8" type="ORF">BN2614_LOCUS3</name>
</gene>
<evidence type="ECO:0000256" key="2">
    <source>
        <dbReference type="ARBA" id="ARBA00022857"/>
    </source>
</evidence>
<feature type="domain" description="NADP-dependent oxidoreductase" evidence="7">
    <location>
        <begin position="54"/>
        <end position="335"/>
    </location>
</feature>
<dbReference type="InterPro" id="IPR036812">
    <property type="entry name" value="NAD(P)_OxRdtase_dom_sf"/>
</dbReference>
<dbReference type="Proteomes" id="UP000269945">
    <property type="component" value="Unassembled WGS sequence"/>
</dbReference>
<evidence type="ECO:0000256" key="3">
    <source>
        <dbReference type="ARBA" id="ARBA00023002"/>
    </source>
</evidence>
<name>A0A9X9Q9T7_GULGU</name>
<feature type="site" description="Lowers pKa of active site Tyr" evidence="6">
    <location>
        <position position="119"/>
    </location>
</feature>
<dbReference type="Pfam" id="PF00248">
    <property type="entry name" value="Aldo_ket_red"/>
    <property type="match status" value="1"/>
</dbReference>
<dbReference type="InterPro" id="IPR023210">
    <property type="entry name" value="NADP_OxRdtase_dom"/>
</dbReference>
<evidence type="ECO:0000313" key="9">
    <source>
        <dbReference type="Proteomes" id="UP000269945"/>
    </source>
</evidence>
<dbReference type="InterPro" id="IPR020471">
    <property type="entry name" value="AKR"/>
</dbReference>
<dbReference type="EMBL" id="CYRY02045524">
    <property type="protein sequence ID" value="VCX40979.1"/>
    <property type="molecule type" value="Genomic_DNA"/>
</dbReference>
<comment type="caution">
    <text evidence="8">The sequence shown here is derived from an EMBL/GenBank/DDBJ whole genome shotgun (WGS) entry which is preliminary data.</text>
</comment>
<dbReference type="PROSITE" id="PS00062">
    <property type="entry name" value="ALDOKETO_REDUCTASE_2"/>
    <property type="match status" value="1"/>
</dbReference>
<feature type="non-terminal residue" evidence="8">
    <location>
        <position position="1"/>
    </location>
</feature>
<feature type="active site" description="Proton donor" evidence="4">
    <location>
        <position position="90"/>
    </location>
</feature>
<dbReference type="PROSITE" id="PS00063">
    <property type="entry name" value="ALDOKETO_REDUCTASE_3"/>
    <property type="match status" value="1"/>
</dbReference>
<accession>A0A9X9Q9T7</accession>
<dbReference type="AlphaFoldDB" id="A0A9X9Q9T7"/>
<keyword evidence="2" id="KW-0521">NADP</keyword>
<dbReference type="GO" id="GO:0016491">
    <property type="term" value="F:oxidoreductase activity"/>
    <property type="evidence" value="ECO:0007669"/>
    <property type="project" value="UniProtKB-KW"/>
</dbReference>
<dbReference type="SUPFAM" id="SSF51430">
    <property type="entry name" value="NAD(P)-linked oxidoreductase"/>
    <property type="match status" value="1"/>
</dbReference>
<evidence type="ECO:0000313" key="8">
    <source>
        <dbReference type="EMBL" id="VCX40979.1"/>
    </source>
</evidence>
<dbReference type="InterPro" id="IPR018170">
    <property type="entry name" value="Aldo/ket_reductase_CS"/>
</dbReference>
<organism evidence="8 9">
    <name type="scientific">Gulo gulo</name>
    <name type="common">Wolverine</name>
    <name type="synonym">Gluton</name>
    <dbReference type="NCBI Taxonomy" id="48420"/>
    <lineage>
        <taxon>Eukaryota</taxon>
        <taxon>Metazoa</taxon>
        <taxon>Chordata</taxon>
        <taxon>Craniata</taxon>
        <taxon>Vertebrata</taxon>
        <taxon>Euteleostomi</taxon>
        <taxon>Mammalia</taxon>
        <taxon>Eutheria</taxon>
        <taxon>Laurasiatheria</taxon>
        <taxon>Carnivora</taxon>
        <taxon>Caniformia</taxon>
        <taxon>Musteloidea</taxon>
        <taxon>Mustelidae</taxon>
        <taxon>Guloninae</taxon>
        <taxon>Gulo</taxon>
    </lineage>
</organism>
<dbReference type="CDD" id="cd19108">
    <property type="entry name" value="AKR_AKR1C1-35"/>
    <property type="match status" value="1"/>
</dbReference>
<reference evidence="8 9" key="1">
    <citation type="submission" date="2018-10" db="EMBL/GenBank/DDBJ databases">
        <authorList>
            <person name="Ekblom R."/>
            <person name="Jareborg N."/>
        </authorList>
    </citation>
    <scope>NUCLEOTIDE SEQUENCE [LARGE SCALE GENOMIC DNA]</scope>
    <source>
        <tissue evidence="8">Muscle</tissue>
    </source>
</reference>
<dbReference type="PRINTS" id="PR00069">
    <property type="entry name" value="ALDKETRDTASE"/>
</dbReference>
<evidence type="ECO:0000259" key="7">
    <source>
        <dbReference type="Pfam" id="PF00248"/>
    </source>
</evidence>
<evidence type="ECO:0000256" key="1">
    <source>
        <dbReference type="ARBA" id="ARBA00007905"/>
    </source>
</evidence>
<sequence length="357" mass="40849">VTGGLTGFLPWIPCFISLVADVIPFNKKTEECKEMNPMKVCSLRLNDGHLMPVLGLGTSAPSKVPKSKVEEAVKIAIDVGYRHIDSAYLYQNEEEIGRAIREKIADGTVKREDIFYTTKVWGTFFRPELVRTSLDTSLRKLGFSYVNLYLIHFPVAFKPGEEFIPKDKDGEVIFDTVDLCATWEAMEKCKDLGLTKSVGVSNFNRRCLERILNKPGLKYKPVCNQVECHLYLNQNKLREFCKSKDIILTAYAALGTDFRKEWVNRHCPVLLKDPVLNAIAAKHGRTPAQVALRFQLQRGLATLVKSFNEKRIRENFQVFDFQLTPEDMESLDGLNKNIRYFADEFVNHSDYPFFDDN</sequence>
<protein>
    <recommendedName>
        <fullName evidence="7">NADP-dependent oxidoreductase domain-containing protein</fullName>
    </recommendedName>
</protein>
<dbReference type="Gene3D" id="3.20.20.100">
    <property type="entry name" value="NADP-dependent oxidoreductase domain"/>
    <property type="match status" value="1"/>
</dbReference>
<dbReference type="InterPro" id="IPR044482">
    <property type="entry name" value="AKR1C"/>
</dbReference>
<evidence type="ECO:0000256" key="4">
    <source>
        <dbReference type="PIRSR" id="PIRSR000097-1"/>
    </source>
</evidence>